<proteinExistence type="predicted"/>
<dbReference type="RefSeq" id="WP_021719973.1">
    <property type="nucleotide sequence ID" value="NZ_FR892786.1"/>
</dbReference>
<dbReference type="EMBL" id="CBGL010000118">
    <property type="protein sequence ID" value="CDD12209.1"/>
    <property type="molecule type" value="Genomic_DNA"/>
</dbReference>
<name>R6WZ69_9FIRM</name>
<dbReference type="AlphaFoldDB" id="R6WZ69"/>
<dbReference type="Proteomes" id="UP000014937">
    <property type="component" value="Unassembled WGS sequence"/>
</dbReference>
<protein>
    <submittedName>
        <fullName evidence="1">Uncharacterized protein</fullName>
    </submittedName>
</protein>
<comment type="caution">
    <text evidence="1">The sequence shown here is derived from an EMBL/GenBank/DDBJ whole genome shotgun (WGS) entry which is preliminary data.</text>
</comment>
<accession>R6WZ69</accession>
<reference evidence="1" key="1">
    <citation type="submission" date="2012-11" db="EMBL/GenBank/DDBJ databases">
        <title>Dependencies among metagenomic species, viruses, plasmids and units of genetic variation.</title>
        <authorList>
            <person name="Nielsen H.B."/>
            <person name="Almeida M."/>
            <person name="Juncker A.S."/>
            <person name="Rasmussen S."/>
            <person name="Li J."/>
            <person name="Sunagawa S."/>
            <person name="Plichta D."/>
            <person name="Gautier L."/>
            <person name="Le Chatelier E."/>
            <person name="Peletier E."/>
            <person name="Bonde I."/>
            <person name="Nielsen T."/>
            <person name="Manichanh C."/>
            <person name="Arumugam M."/>
            <person name="Batto J."/>
            <person name="Santos M.B.Q.D."/>
            <person name="Blom N."/>
            <person name="Borruel N."/>
            <person name="Burgdorf K.S."/>
            <person name="Boumezbeur F."/>
            <person name="Casellas F."/>
            <person name="Dore J."/>
            <person name="Guarner F."/>
            <person name="Hansen T."/>
            <person name="Hildebrand F."/>
            <person name="Kaas R.S."/>
            <person name="Kennedy S."/>
            <person name="Kristiansen K."/>
            <person name="Kultima J.R."/>
            <person name="Leonard P."/>
            <person name="Levenez F."/>
            <person name="Lund O."/>
            <person name="Moumen B."/>
            <person name="Le Paslier D."/>
            <person name="Pons N."/>
            <person name="Pedersen O."/>
            <person name="Prifti E."/>
            <person name="Qin J."/>
            <person name="Raes J."/>
            <person name="Tap J."/>
            <person name="Tims S."/>
            <person name="Ussery D.W."/>
            <person name="Yamada T."/>
            <person name="MetaHit consortium"/>
            <person name="Renault P."/>
            <person name="Sicheritz-Ponten T."/>
            <person name="Bork P."/>
            <person name="Wang J."/>
            <person name="Brunak S."/>
            <person name="Ehrlich S.D."/>
        </authorList>
    </citation>
    <scope>NUCLEOTIDE SEQUENCE [LARGE SCALE GENOMIC DNA]</scope>
</reference>
<dbReference type="HOGENOM" id="CLU_2651267_0_0_9"/>
<sequence length="76" mass="8604">MQIDEKLLDKLAIGEVNALLEGLDDPELRRNPAFLAKVREFLKQNKLQTTPETQGVQKIQKVVEEIPTFDLDGQVS</sequence>
<organism evidence="1">
    <name type="scientific">Phascolarctobacterium succinatutens CAG:287</name>
    <dbReference type="NCBI Taxonomy" id="1263101"/>
    <lineage>
        <taxon>Bacteria</taxon>
        <taxon>Bacillati</taxon>
        <taxon>Bacillota</taxon>
        <taxon>Negativicutes</taxon>
        <taxon>Acidaminococcales</taxon>
        <taxon>Acidaminococcaceae</taxon>
        <taxon>Phascolarctobacterium</taxon>
    </lineage>
</organism>
<gene>
    <name evidence="1" type="ORF">BN587_00898</name>
</gene>
<evidence type="ECO:0000313" key="1">
    <source>
        <dbReference type="EMBL" id="CDD12209.1"/>
    </source>
</evidence>